<sequence>MKPMRRQLSSGMGGNLHRYLNNIINSEIEPYSIRSGHLFYNDNFITKSPKIFIDYWLNEKGVIYSDSFVSRQNIFLESIFSGMDVDGNYYWSNGSGLWTFNTYGELMNIIITPMTDSVNSEMIRFVIDDKGNAYRIVRNTKYELKMLRRSW</sequence>
<gene>
    <name evidence="1" type="ORF">HNR50_004415</name>
</gene>
<dbReference type="AlphaFoldDB" id="A0A841RI83"/>
<organism evidence="1 2">
    <name type="scientific">Spirochaeta isovalerica</name>
    <dbReference type="NCBI Taxonomy" id="150"/>
    <lineage>
        <taxon>Bacteria</taxon>
        <taxon>Pseudomonadati</taxon>
        <taxon>Spirochaetota</taxon>
        <taxon>Spirochaetia</taxon>
        <taxon>Spirochaetales</taxon>
        <taxon>Spirochaetaceae</taxon>
        <taxon>Spirochaeta</taxon>
    </lineage>
</organism>
<accession>A0A841RI83</accession>
<name>A0A841RI83_9SPIO</name>
<proteinExistence type="predicted"/>
<protein>
    <submittedName>
        <fullName evidence="1">Uncharacterized protein</fullName>
    </submittedName>
</protein>
<dbReference type="RefSeq" id="WP_184748944.1">
    <property type="nucleotide sequence ID" value="NZ_JACHGJ010000017.1"/>
</dbReference>
<evidence type="ECO:0000313" key="2">
    <source>
        <dbReference type="Proteomes" id="UP000587760"/>
    </source>
</evidence>
<dbReference type="EMBL" id="JACHGJ010000017">
    <property type="protein sequence ID" value="MBB6482710.1"/>
    <property type="molecule type" value="Genomic_DNA"/>
</dbReference>
<comment type="caution">
    <text evidence="1">The sequence shown here is derived from an EMBL/GenBank/DDBJ whole genome shotgun (WGS) entry which is preliminary data.</text>
</comment>
<dbReference type="Proteomes" id="UP000587760">
    <property type="component" value="Unassembled WGS sequence"/>
</dbReference>
<keyword evidence="2" id="KW-1185">Reference proteome</keyword>
<reference evidence="1 2" key="1">
    <citation type="submission" date="2020-08" db="EMBL/GenBank/DDBJ databases">
        <title>Genomic Encyclopedia of Type Strains, Phase IV (KMG-IV): sequencing the most valuable type-strain genomes for metagenomic binning, comparative biology and taxonomic classification.</title>
        <authorList>
            <person name="Goeker M."/>
        </authorList>
    </citation>
    <scope>NUCLEOTIDE SEQUENCE [LARGE SCALE GENOMIC DNA]</scope>
    <source>
        <strain evidence="1 2">DSM 2461</strain>
    </source>
</reference>
<evidence type="ECO:0000313" key="1">
    <source>
        <dbReference type="EMBL" id="MBB6482710.1"/>
    </source>
</evidence>